<dbReference type="AlphaFoldDB" id="A0A1D2MEP2"/>
<feature type="region of interest" description="Disordered" evidence="1">
    <location>
        <begin position="1"/>
        <end position="134"/>
    </location>
</feature>
<reference evidence="2 3" key="1">
    <citation type="journal article" date="2016" name="Genome Biol. Evol.">
        <title>Gene Family Evolution Reflects Adaptation to Soil Environmental Stressors in the Genome of the Collembolan Orchesella cincta.</title>
        <authorList>
            <person name="Faddeeva-Vakhrusheva A."/>
            <person name="Derks M.F."/>
            <person name="Anvar S.Y."/>
            <person name="Agamennone V."/>
            <person name="Suring W."/>
            <person name="Smit S."/>
            <person name="van Straalen N.M."/>
            <person name="Roelofs D."/>
        </authorList>
    </citation>
    <scope>NUCLEOTIDE SEQUENCE [LARGE SCALE GENOMIC DNA]</scope>
    <source>
        <tissue evidence="2">Mixed pool</tissue>
    </source>
</reference>
<evidence type="ECO:0000313" key="3">
    <source>
        <dbReference type="Proteomes" id="UP000094527"/>
    </source>
</evidence>
<feature type="compositionally biased region" description="Acidic residues" evidence="1">
    <location>
        <begin position="109"/>
        <end position="121"/>
    </location>
</feature>
<gene>
    <name evidence="2" type="ORF">Ocin01_15197</name>
</gene>
<protein>
    <submittedName>
        <fullName evidence="2">Uncharacterized protein</fullName>
    </submittedName>
</protein>
<comment type="caution">
    <text evidence="2">The sequence shown here is derived from an EMBL/GenBank/DDBJ whole genome shotgun (WGS) entry which is preliminary data.</text>
</comment>
<dbReference type="EMBL" id="LJIJ01001532">
    <property type="protein sequence ID" value="ODM91487.1"/>
    <property type="molecule type" value="Genomic_DNA"/>
</dbReference>
<feature type="compositionally biased region" description="Acidic residues" evidence="1">
    <location>
        <begin position="36"/>
        <end position="51"/>
    </location>
</feature>
<sequence>MQKQKETLPQPQVRQVQRDVKVEVDAETNSRISMDLYDDDDDSVPFEDYDNFESLSTEPEEERKKDDTTTTGGRIGGADEGGEDEIFIKEEPLDEDEQETDVHLKYQPDEDEEGNNDEEGSYYEPSSCSELESDCDSYSKLEEDTSPVQKKWCKILSLTEKFLTQGLPLLDMFQVIFN</sequence>
<name>A0A1D2MEP2_ORCCI</name>
<organism evidence="2 3">
    <name type="scientific">Orchesella cincta</name>
    <name type="common">Springtail</name>
    <name type="synonym">Podura cincta</name>
    <dbReference type="NCBI Taxonomy" id="48709"/>
    <lineage>
        <taxon>Eukaryota</taxon>
        <taxon>Metazoa</taxon>
        <taxon>Ecdysozoa</taxon>
        <taxon>Arthropoda</taxon>
        <taxon>Hexapoda</taxon>
        <taxon>Collembola</taxon>
        <taxon>Entomobryomorpha</taxon>
        <taxon>Entomobryoidea</taxon>
        <taxon>Orchesellidae</taxon>
        <taxon>Orchesellinae</taxon>
        <taxon>Orchesella</taxon>
    </lineage>
</organism>
<evidence type="ECO:0000256" key="1">
    <source>
        <dbReference type="SAM" id="MobiDB-lite"/>
    </source>
</evidence>
<evidence type="ECO:0000313" key="2">
    <source>
        <dbReference type="EMBL" id="ODM91487.1"/>
    </source>
</evidence>
<keyword evidence="3" id="KW-1185">Reference proteome</keyword>
<proteinExistence type="predicted"/>
<accession>A0A1D2MEP2</accession>
<dbReference type="Proteomes" id="UP000094527">
    <property type="component" value="Unassembled WGS sequence"/>
</dbReference>